<reference evidence="1" key="1">
    <citation type="submission" date="2020-04" db="EMBL/GenBank/DDBJ databases">
        <authorList>
            <person name="Alioto T."/>
            <person name="Alioto T."/>
            <person name="Gomez Garrido J."/>
        </authorList>
    </citation>
    <scope>NUCLEOTIDE SEQUENCE</scope>
    <source>
        <strain evidence="1">A484AB</strain>
    </source>
</reference>
<comment type="caution">
    <text evidence="1">The sequence shown here is derived from an EMBL/GenBank/DDBJ whole genome shotgun (WGS) entry which is preliminary data.</text>
</comment>
<dbReference type="Pfam" id="PF00078">
    <property type="entry name" value="RVT_1"/>
    <property type="match status" value="1"/>
</dbReference>
<gene>
    <name evidence="1" type="ORF">PACLA_8A010056</name>
</gene>
<dbReference type="InterPro" id="IPR043502">
    <property type="entry name" value="DNA/RNA_pol_sf"/>
</dbReference>
<dbReference type="Proteomes" id="UP001152795">
    <property type="component" value="Unassembled WGS sequence"/>
</dbReference>
<evidence type="ECO:0000313" key="1">
    <source>
        <dbReference type="EMBL" id="CAB4025726.1"/>
    </source>
</evidence>
<name>A0A7D9L959_PARCT</name>
<evidence type="ECO:0000313" key="2">
    <source>
        <dbReference type="Proteomes" id="UP001152795"/>
    </source>
</evidence>
<proteinExistence type="predicted"/>
<dbReference type="PROSITE" id="PS50878">
    <property type="entry name" value="RT_POL"/>
    <property type="match status" value="1"/>
</dbReference>
<dbReference type="PANTHER" id="PTHR33332">
    <property type="entry name" value="REVERSE TRANSCRIPTASE DOMAIN-CONTAINING PROTEIN"/>
    <property type="match status" value="1"/>
</dbReference>
<keyword evidence="2" id="KW-1185">Reference proteome</keyword>
<dbReference type="SUPFAM" id="SSF56672">
    <property type="entry name" value="DNA/RNA polymerases"/>
    <property type="match status" value="1"/>
</dbReference>
<accession>A0A7D9L959</accession>
<dbReference type="EMBL" id="CACRXK020013784">
    <property type="protein sequence ID" value="CAB4025726.1"/>
    <property type="molecule type" value="Genomic_DNA"/>
</dbReference>
<organism evidence="1 2">
    <name type="scientific">Paramuricea clavata</name>
    <name type="common">Red gorgonian</name>
    <name type="synonym">Violescent sea-whip</name>
    <dbReference type="NCBI Taxonomy" id="317549"/>
    <lineage>
        <taxon>Eukaryota</taxon>
        <taxon>Metazoa</taxon>
        <taxon>Cnidaria</taxon>
        <taxon>Anthozoa</taxon>
        <taxon>Octocorallia</taxon>
        <taxon>Malacalcyonacea</taxon>
        <taxon>Plexauridae</taxon>
        <taxon>Paramuricea</taxon>
    </lineage>
</organism>
<protein>
    <submittedName>
        <fullName evidence="1">Uncharacterized protein</fullName>
    </submittedName>
</protein>
<sequence>MAFNRNVINSFCDAMFKAMDQKKTTAVVLLDMSKAFGSVDHCILLNKLQDIGVSSSCLEWFRSYLSQRYQAVRINSVLSEKLPVVSGVPQGNILGPLLFSIYVNDLPSVSQDCTSDCHVDDTNF</sequence>
<dbReference type="AlphaFoldDB" id="A0A7D9L959"/>
<dbReference type="OrthoDB" id="416454at2759"/>
<dbReference type="InterPro" id="IPR000477">
    <property type="entry name" value="RT_dom"/>
</dbReference>